<dbReference type="EMBL" id="JAESWC010000002">
    <property type="protein sequence ID" value="MBL4934766.1"/>
    <property type="molecule type" value="Genomic_DNA"/>
</dbReference>
<proteinExistence type="predicted"/>
<evidence type="ECO:0000313" key="2">
    <source>
        <dbReference type="Proteomes" id="UP000632377"/>
    </source>
</evidence>
<organism evidence="1 2">
    <name type="scientific">Clostridium rhizosphaerae</name>
    <dbReference type="NCBI Taxonomy" id="2803861"/>
    <lineage>
        <taxon>Bacteria</taxon>
        <taxon>Bacillati</taxon>
        <taxon>Bacillota</taxon>
        <taxon>Clostridia</taxon>
        <taxon>Eubacteriales</taxon>
        <taxon>Clostridiaceae</taxon>
        <taxon>Clostridium</taxon>
    </lineage>
</organism>
<dbReference type="RefSeq" id="WP_202747414.1">
    <property type="nucleotide sequence ID" value="NZ_JAESWC010000002.1"/>
</dbReference>
<comment type="caution">
    <text evidence="1">The sequence shown here is derived from an EMBL/GenBank/DDBJ whole genome shotgun (WGS) entry which is preliminary data.</text>
</comment>
<keyword evidence="2" id="KW-1185">Reference proteome</keyword>
<gene>
    <name evidence="1" type="ORF">JK636_03220</name>
</gene>
<reference evidence="1 2" key="1">
    <citation type="submission" date="2021-01" db="EMBL/GenBank/DDBJ databases">
        <title>Genome public.</title>
        <authorList>
            <person name="Liu C."/>
            <person name="Sun Q."/>
        </authorList>
    </citation>
    <scope>NUCLEOTIDE SEQUENCE [LARGE SCALE GENOMIC DNA]</scope>
    <source>
        <strain evidence="1 2">YIM B02515</strain>
    </source>
</reference>
<dbReference type="Proteomes" id="UP000632377">
    <property type="component" value="Unassembled WGS sequence"/>
</dbReference>
<evidence type="ECO:0000313" key="1">
    <source>
        <dbReference type="EMBL" id="MBL4934766.1"/>
    </source>
</evidence>
<sequence>MNSFWKEIKEKWAPLVEKIMGDDGKEYLDMGVKSVLVNLIYEGKILPIAAIFIETVDDRDTELKCNEDFAHFIIKEVIPW</sequence>
<protein>
    <submittedName>
        <fullName evidence="1">Uncharacterized protein</fullName>
    </submittedName>
</protein>
<dbReference type="Gene3D" id="3.40.50.1820">
    <property type="entry name" value="alpha/beta hydrolase"/>
    <property type="match status" value="1"/>
</dbReference>
<name>A0ABS1T688_9CLOT</name>
<dbReference type="InterPro" id="IPR029058">
    <property type="entry name" value="AB_hydrolase_fold"/>
</dbReference>
<accession>A0ABS1T688</accession>